<dbReference type="Pfam" id="PF07690">
    <property type="entry name" value="MFS_1"/>
    <property type="match status" value="1"/>
</dbReference>
<feature type="transmembrane region" description="Helical" evidence="2">
    <location>
        <begin position="334"/>
        <end position="354"/>
    </location>
</feature>
<dbReference type="Proteomes" id="UP001596110">
    <property type="component" value="Unassembled WGS sequence"/>
</dbReference>
<protein>
    <submittedName>
        <fullName evidence="3">MFS transporter</fullName>
    </submittedName>
</protein>
<dbReference type="SUPFAM" id="SSF103473">
    <property type="entry name" value="MFS general substrate transporter"/>
    <property type="match status" value="1"/>
</dbReference>
<organism evidence="3 4">
    <name type="scientific">Streptococcus caledonicus</name>
    <dbReference type="NCBI Taxonomy" id="2614158"/>
    <lineage>
        <taxon>Bacteria</taxon>
        <taxon>Bacillati</taxon>
        <taxon>Bacillota</taxon>
        <taxon>Bacilli</taxon>
        <taxon>Lactobacillales</taxon>
        <taxon>Streptococcaceae</taxon>
        <taxon>Streptococcus</taxon>
    </lineage>
</organism>
<dbReference type="RefSeq" id="WP_156806530.1">
    <property type="nucleotide sequence ID" value="NZ_JBHSOJ010000015.1"/>
</dbReference>
<dbReference type="InterPro" id="IPR011701">
    <property type="entry name" value="MFS"/>
</dbReference>
<keyword evidence="4" id="KW-1185">Reference proteome</keyword>
<evidence type="ECO:0000313" key="3">
    <source>
        <dbReference type="EMBL" id="MFC5630582.1"/>
    </source>
</evidence>
<feature type="transmembrane region" description="Helical" evidence="2">
    <location>
        <begin position="366"/>
        <end position="386"/>
    </location>
</feature>
<feature type="transmembrane region" description="Helical" evidence="2">
    <location>
        <begin position="135"/>
        <end position="155"/>
    </location>
</feature>
<dbReference type="PANTHER" id="PTHR23530">
    <property type="entry name" value="TRANSPORT PROTEIN-RELATED"/>
    <property type="match status" value="1"/>
</dbReference>
<gene>
    <name evidence="3" type="ORF">ACFPQ3_03020</name>
</gene>
<evidence type="ECO:0000256" key="2">
    <source>
        <dbReference type="SAM" id="Phobius"/>
    </source>
</evidence>
<keyword evidence="2" id="KW-0812">Transmembrane</keyword>
<feature type="transmembrane region" description="Helical" evidence="2">
    <location>
        <begin position="23"/>
        <end position="46"/>
    </location>
</feature>
<feature type="transmembrane region" description="Helical" evidence="2">
    <location>
        <begin position="251"/>
        <end position="273"/>
    </location>
</feature>
<accession>A0ABW0UAL2</accession>
<dbReference type="Gene3D" id="1.20.1250.20">
    <property type="entry name" value="MFS general substrate transporter like domains"/>
    <property type="match status" value="1"/>
</dbReference>
<reference evidence="4" key="1">
    <citation type="journal article" date="2019" name="Int. J. Syst. Evol. Microbiol.">
        <title>The Global Catalogue of Microorganisms (GCM) 10K type strain sequencing project: providing services to taxonomists for standard genome sequencing and annotation.</title>
        <authorList>
            <consortium name="The Broad Institute Genomics Platform"/>
            <consortium name="The Broad Institute Genome Sequencing Center for Infectious Disease"/>
            <person name="Wu L."/>
            <person name="Ma J."/>
        </authorList>
    </citation>
    <scope>NUCLEOTIDE SEQUENCE [LARGE SCALE GENOMIC DNA]</scope>
    <source>
        <strain evidence="4">DT43</strain>
    </source>
</reference>
<dbReference type="InterPro" id="IPR053160">
    <property type="entry name" value="MFS_DHA3_Transporter"/>
</dbReference>
<keyword evidence="2" id="KW-1133">Transmembrane helix</keyword>
<dbReference type="EMBL" id="JBHSOJ010000015">
    <property type="protein sequence ID" value="MFC5630582.1"/>
    <property type="molecule type" value="Genomic_DNA"/>
</dbReference>
<sequence>MSNLSIFYLYTIFMNGRFGRGVLMLYSLSLGVTALEFGFLQSLYNLTRMLAEIPAGLIADRFDKKIILALGASLNAISSFGLWLTAYSPSNNRLMVLALLFMLDALASVLASGADQALLFEDVTSRQHDKSYLRLMSNLQTIALIVLACATAFGGSLFQQIYAHVFALQALCYTLSGIAMSKFKSPISTKPKSAKPSMTVSSQIHLTLHTLKNHQLICLLILAMTVIEVYVNALVTFGQGALASQGLSERVIASIIGGVTFCGILGAYLARYFDQLSPRLFFGIVTAIFTTAVLLFSGHQAVLMVLGFILANLLIDLAFPYISSAINHNSDNTVRSTILSVYSSLVGGLSLLLYPALGFLMDTFSYQTAFLISGGIFSLVLLYCCCKTPRLSEPHRS</sequence>
<feature type="transmembrane region" description="Helical" evidence="2">
    <location>
        <begin position="280"/>
        <end position="296"/>
    </location>
</feature>
<comment type="subcellular location">
    <subcellularLocation>
        <location evidence="1">Cell membrane</location>
        <topology evidence="1">Multi-pass membrane protein</topology>
    </subcellularLocation>
</comment>
<evidence type="ECO:0000313" key="4">
    <source>
        <dbReference type="Proteomes" id="UP001596110"/>
    </source>
</evidence>
<keyword evidence="2" id="KW-0472">Membrane</keyword>
<feature type="transmembrane region" description="Helical" evidence="2">
    <location>
        <begin position="94"/>
        <end position="114"/>
    </location>
</feature>
<feature type="transmembrane region" description="Helical" evidence="2">
    <location>
        <begin position="216"/>
        <end position="239"/>
    </location>
</feature>
<feature type="transmembrane region" description="Helical" evidence="2">
    <location>
        <begin position="66"/>
        <end position="88"/>
    </location>
</feature>
<proteinExistence type="predicted"/>
<comment type="caution">
    <text evidence="3">The sequence shown here is derived from an EMBL/GenBank/DDBJ whole genome shotgun (WGS) entry which is preliminary data.</text>
</comment>
<name>A0ABW0UAL2_9STRE</name>
<dbReference type="PANTHER" id="PTHR23530:SF1">
    <property type="entry name" value="PERMEASE, MAJOR FACILITATOR SUPERFAMILY-RELATED"/>
    <property type="match status" value="1"/>
</dbReference>
<evidence type="ECO:0000256" key="1">
    <source>
        <dbReference type="ARBA" id="ARBA00004651"/>
    </source>
</evidence>
<feature type="transmembrane region" description="Helical" evidence="2">
    <location>
        <begin position="302"/>
        <end position="322"/>
    </location>
</feature>
<dbReference type="InterPro" id="IPR036259">
    <property type="entry name" value="MFS_trans_sf"/>
</dbReference>